<evidence type="ECO:0000256" key="1">
    <source>
        <dbReference type="SAM" id="MobiDB-lite"/>
    </source>
</evidence>
<feature type="region of interest" description="Disordered" evidence="1">
    <location>
        <begin position="52"/>
        <end position="72"/>
    </location>
</feature>
<name>A0A226EM30_FOLCA</name>
<comment type="caution">
    <text evidence="2">The sequence shown here is derived from an EMBL/GenBank/DDBJ whole genome shotgun (WGS) entry which is preliminary data.</text>
</comment>
<accession>A0A226EM30</accession>
<keyword evidence="3" id="KW-1185">Reference proteome</keyword>
<protein>
    <submittedName>
        <fullName evidence="2">Uncharacterized protein</fullName>
    </submittedName>
</protein>
<dbReference type="Proteomes" id="UP000198287">
    <property type="component" value="Unassembled WGS sequence"/>
</dbReference>
<gene>
    <name evidence="2" type="ORF">Fcan01_07462</name>
</gene>
<feature type="region of interest" description="Disordered" evidence="1">
    <location>
        <begin position="1"/>
        <end position="20"/>
    </location>
</feature>
<proteinExistence type="predicted"/>
<evidence type="ECO:0000313" key="3">
    <source>
        <dbReference type="Proteomes" id="UP000198287"/>
    </source>
</evidence>
<sequence length="595" mass="67749">MEEKDGGGGVIGRANGKEDLTILTTEELEDRLGQESNDRNFRLVMEIAEILDQRENPQPGPSVPKIPRLDSPSAAPAQPLALVDGGGVWPPAIQSIIDAEGYTPYFKWYERPSPVVTPPVRESGCPCHGWPSPAPTSRGGIILTAIKLAIGWTDEADGCGSQLKTSEKYQNWKNVNNNDAWKGFGKRKDCLNICWIDGRITTGYFSAGRLRIRTDDRHNPFQLCSWIDCWEVKQRNCAEHQTNMWSTSAIGFYSPDNILAVVYPRSHTMNPGSNISTTWVNPDNIFTRILEEKNITIQEFETLEHFDERINGHYNNVLRHTLKLGINFLSFVHNVTREDDEEYVTVPTDWQQVDNANLPQLHRFLTANGMYMEFGEEMDKVKQPPFSKPTSTNVPLPHVYLKPMAPSILYAGINKSLAEAQKNLDEGKNTASMTHFPRHRSRVFKDRVGINPEEFSSCRNAIIIWRPTPTPAQIKALRNITSNEDPVWKDLVLQTEKKESILHKVLFCLEIFGATTADGFPVKTFNQACVIVDKYEKEDGDFFKKCARYITKRRVKIVVRVPLAEDEEHDEGKKWPEKLDWTAIHEIENQDEIHY</sequence>
<dbReference type="EMBL" id="LNIX01000003">
    <property type="protein sequence ID" value="OXA58682.1"/>
    <property type="molecule type" value="Genomic_DNA"/>
</dbReference>
<organism evidence="2 3">
    <name type="scientific">Folsomia candida</name>
    <name type="common">Springtail</name>
    <dbReference type="NCBI Taxonomy" id="158441"/>
    <lineage>
        <taxon>Eukaryota</taxon>
        <taxon>Metazoa</taxon>
        <taxon>Ecdysozoa</taxon>
        <taxon>Arthropoda</taxon>
        <taxon>Hexapoda</taxon>
        <taxon>Collembola</taxon>
        <taxon>Entomobryomorpha</taxon>
        <taxon>Isotomoidea</taxon>
        <taxon>Isotomidae</taxon>
        <taxon>Proisotominae</taxon>
        <taxon>Folsomia</taxon>
    </lineage>
</organism>
<reference evidence="2 3" key="1">
    <citation type="submission" date="2015-12" db="EMBL/GenBank/DDBJ databases">
        <title>The genome of Folsomia candida.</title>
        <authorList>
            <person name="Faddeeva A."/>
            <person name="Derks M.F."/>
            <person name="Anvar Y."/>
            <person name="Smit S."/>
            <person name="Van Straalen N."/>
            <person name="Roelofs D."/>
        </authorList>
    </citation>
    <scope>NUCLEOTIDE SEQUENCE [LARGE SCALE GENOMIC DNA]</scope>
    <source>
        <strain evidence="2 3">VU population</strain>
        <tissue evidence="2">Whole body</tissue>
    </source>
</reference>
<evidence type="ECO:0000313" key="2">
    <source>
        <dbReference type="EMBL" id="OXA58682.1"/>
    </source>
</evidence>
<dbReference type="AlphaFoldDB" id="A0A226EM30"/>